<evidence type="ECO:0000313" key="1">
    <source>
        <dbReference type="EMBL" id="MBY3068292.1"/>
    </source>
</evidence>
<dbReference type="EMBL" id="JAAXQQ010000015">
    <property type="protein sequence ID" value="MBY3068292.1"/>
    <property type="molecule type" value="Genomic_DNA"/>
</dbReference>
<evidence type="ECO:0000313" key="2">
    <source>
        <dbReference type="Proteomes" id="UP000758022"/>
    </source>
</evidence>
<comment type="caution">
    <text evidence="1">The sequence shown here is derived from an EMBL/GenBank/DDBJ whole genome shotgun (WGS) entry which is preliminary data.</text>
</comment>
<dbReference type="Proteomes" id="UP000758022">
    <property type="component" value="Unassembled WGS sequence"/>
</dbReference>
<reference evidence="1" key="1">
    <citation type="submission" date="2020-04" db="EMBL/GenBank/DDBJ databases">
        <title>Global-level population genomics supports evidence of horizontal gene transfer on evolution of Rhizobia in Lentils.</title>
        <authorList>
            <person name="Gai Y."/>
            <person name="Cook D."/>
            <person name="Riely B."/>
        </authorList>
    </citation>
    <scope>NUCLEOTIDE SEQUENCE</scope>
    <source>
        <strain evidence="1">TLR9</strain>
    </source>
</reference>
<proteinExistence type="predicted"/>
<gene>
    <name evidence="1" type="ORF">HFO74_33625</name>
</gene>
<accession>A0AB35FN71</accession>
<sequence>MKFCLDGKGQQAVYWEVGNGAWKIAWIQDRSNDPSRDWAGTGFYLNVVRATGFQSGPSGNATDFPVAKHLQHLPHKQILANFVTAVAICTGHELQGIDL</sequence>
<dbReference type="AlphaFoldDB" id="A0AB35FN71"/>
<protein>
    <submittedName>
        <fullName evidence="1">Uncharacterized protein</fullName>
    </submittedName>
</protein>
<dbReference type="RefSeq" id="WP_221980207.1">
    <property type="nucleotide sequence ID" value="NZ_JAAXQQ010000015.1"/>
</dbReference>
<organism evidence="1 2">
    <name type="scientific">Rhizobium laguerreae</name>
    <dbReference type="NCBI Taxonomy" id="1076926"/>
    <lineage>
        <taxon>Bacteria</taxon>
        <taxon>Pseudomonadati</taxon>
        <taxon>Pseudomonadota</taxon>
        <taxon>Alphaproteobacteria</taxon>
        <taxon>Hyphomicrobiales</taxon>
        <taxon>Rhizobiaceae</taxon>
        <taxon>Rhizobium/Agrobacterium group</taxon>
        <taxon>Rhizobium</taxon>
    </lineage>
</organism>
<name>A0AB35FN71_9HYPH</name>